<proteinExistence type="predicted"/>
<name>A0A2P1PPH6_9GAMM</name>
<dbReference type="EMBL" id="CP027860">
    <property type="protein sequence ID" value="AVP96750.1"/>
    <property type="molecule type" value="Genomic_DNA"/>
</dbReference>
<evidence type="ECO:0000313" key="3">
    <source>
        <dbReference type="EMBL" id="AVP96750.1"/>
    </source>
</evidence>
<gene>
    <name evidence="3" type="ORF">C7S18_05850</name>
</gene>
<feature type="transmembrane region" description="Helical" evidence="2">
    <location>
        <begin position="6"/>
        <end position="26"/>
    </location>
</feature>
<dbReference type="OrthoDB" id="5966755at2"/>
<dbReference type="RefSeq" id="WP_106890678.1">
    <property type="nucleotide sequence ID" value="NZ_CP027860.1"/>
</dbReference>
<keyword evidence="2" id="KW-1133">Transmembrane helix</keyword>
<dbReference type="AlphaFoldDB" id="A0A2P1PPH6"/>
<evidence type="ECO:0000313" key="4">
    <source>
        <dbReference type="Proteomes" id="UP000241074"/>
    </source>
</evidence>
<reference evidence="3 4" key="2">
    <citation type="submission" date="2018-03" db="EMBL/GenBank/DDBJ databases">
        <authorList>
            <person name="Keele B.F."/>
        </authorList>
    </citation>
    <scope>NUCLEOTIDE SEQUENCE [LARGE SCALE GENOMIC DNA]</scope>
    <source>
        <strain evidence="3 4">D13</strain>
    </source>
</reference>
<protein>
    <submittedName>
        <fullName evidence="3">Uncharacterized protein</fullName>
    </submittedName>
</protein>
<evidence type="ECO:0000256" key="1">
    <source>
        <dbReference type="SAM" id="Coils"/>
    </source>
</evidence>
<keyword evidence="4" id="KW-1185">Reference proteome</keyword>
<feature type="coiled-coil region" evidence="1">
    <location>
        <begin position="32"/>
        <end position="59"/>
    </location>
</feature>
<dbReference type="KEGG" id="xba:C7S18_05850"/>
<reference evidence="3 4" key="1">
    <citation type="submission" date="2018-03" db="EMBL/GenBank/DDBJ databases">
        <title>Ahniella affigens gen. nov., sp. nov., a gammaproteobacterium isolated from sandy soil near a stream.</title>
        <authorList>
            <person name="Ko Y."/>
            <person name="Kim J.-H."/>
        </authorList>
    </citation>
    <scope>NUCLEOTIDE SEQUENCE [LARGE SCALE GENOMIC DNA]</scope>
    <source>
        <strain evidence="3 4">D13</strain>
    </source>
</reference>
<keyword evidence="2" id="KW-0812">Transmembrane</keyword>
<keyword evidence="2" id="KW-0472">Membrane</keyword>
<accession>A0A2P1PPH6</accession>
<dbReference type="Proteomes" id="UP000241074">
    <property type="component" value="Chromosome"/>
</dbReference>
<sequence length="160" mass="17984">MKTELIIIVVLTVLVLGMVFMGLRAVRREAILRQLLDDADTLEARVLETRVRMRDLEALLGRLPADITESARNTLNSEAGVQQALRLILQHRLWIRDHIHTASISQLRQVRDKVRCSLVKLNEQLGKLDTASDELKHAYAKSDALIGRGEPEAAASDSRE</sequence>
<keyword evidence="1" id="KW-0175">Coiled coil</keyword>
<evidence type="ECO:0000256" key="2">
    <source>
        <dbReference type="SAM" id="Phobius"/>
    </source>
</evidence>
<organism evidence="3 4">
    <name type="scientific">Ahniella affigens</name>
    <dbReference type="NCBI Taxonomy" id="2021234"/>
    <lineage>
        <taxon>Bacteria</taxon>
        <taxon>Pseudomonadati</taxon>
        <taxon>Pseudomonadota</taxon>
        <taxon>Gammaproteobacteria</taxon>
        <taxon>Lysobacterales</taxon>
        <taxon>Rhodanobacteraceae</taxon>
        <taxon>Ahniella</taxon>
    </lineage>
</organism>